<reference evidence="1" key="1">
    <citation type="submission" date="2021-01" db="EMBL/GenBank/DDBJ databases">
        <authorList>
            <person name="Corre E."/>
            <person name="Pelletier E."/>
            <person name="Niang G."/>
            <person name="Scheremetjew M."/>
            <person name="Finn R."/>
            <person name="Kale V."/>
            <person name="Holt S."/>
            <person name="Cochrane G."/>
            <person name="Meng A."/>
            <person name="Brown T."/>
            <person name="Cohen L."/>
        </authorList>
    </citation>
    <scope>NUCLEOTIDE SEQUENCE</scope>
    <source>
        <strain evidence="1">CCMP3105</strain>
    </source>
</reference>
<proteinExistence type="predicted"/>
<sequence length="326" mass="34737">MPRPRLAAHAALAAEPVMAALDAAALAGGPRGAREGWTEATIVYPAPQIRWYSSVEDHPSLFHDLGPRRLEKPKAMARPPSPRATRRECGGVLLATVVSTSPLSPSRGSPSRGSGRLFRATAFYPSEPQEVREGRMTQPDKEESLAGRQFALPFNDREQLVKVAVYRSGEQGDSLVGEATVPIADPSSAAPTPWPLIRDFEAQGSVTLQLALPETPSSQTLSNTELAASASSVRGCIRATSGSAALASHCRVGEAVEVYSKAAGKWLSCHVSEVEGNRATLVHGSRHRRIDLRDEKLEEYLRLPAPREGASDARPGVLAMARGGGA</sequence>
<accession>A0A7S4Q0P5</accession>
<dbReference type="EMBL" id="HBNR01012538">
    <property type="protein sequence ID" value="CAE4568486.1"/>
    <property type="molecule type" value="Transcribed_RNA"/>
</dbReference>
<gene>
    <name evidence="1" type="ORF">AMON00008_LOCUS8105</name>
</gene>
<dbReference type="AlphaFoldDB" id="A0A7S4Q0P5"/>
<evidence type="ECO:0000313" key="1">
    <source>
        <dbReference type="EMBL" id="CAE4568486.1"/>
    </source>
</evidence>
<name>A0A7S4Q0P5_9DINO</name>
<organism evidence="1">
    <name type="scientific">Alexandrium monilatum</name>
    <dbReference type="NCBI Taxonomy" id="311494"/>
    <lineage>
        <taxon>Eukaryota</taxon>
        <taxon>Sar</taxon>
        <taxon>Alveolata</taxon>
        <taxon>Dinophyceae</taxon>
        <taxon>Gonyaulacales</taxon>
        <taxon>Pyrocystaceae</taxon>
        <taxon>Alexandrium</taxon>
    </lineage>
</organism>
<protein>
    <submittedName>
        <fullName evidence="1">Uncharacterized protein</fullName>
    </submittedName>
</protein>